<feature type="compositionally biased region" description="Basic residues" evidence="1">
    <location>
        <begin position="68"/>
        <end position="78"/>
    </location>
</feature>
<evidence type="ECO:0000313" key="2">
    <source>
        <dbReference type="EMBL" id="CAA9288237.1"/>
    </source>
</evidence>
<feature type="compositionally biased region" description="Basic residues" evidence="1">
    <location>
        <begin position="86"/>
        <end position="122"/>
    </location>
</feature>
<evidence type="ECO:0000256" key="1">
    <source>
        <dbReference type="SAM" id="MobiDB-lite"/>
    </source>
</evidence>
<feature type="compositionally biased region" description="Basic residues" evidence="1">
    <location>
        <begin position="12"/>
        <end position="24"/>
    </location>
</feature>
<feature type="non-terminal residue" evidence="2">
    <location>
        <position position="1"/>
    </location>
</feature>
<feature type="compositionally biased region" description="Basic residues" evidence="1">
    <location>
        <begin position="140"/>
        <end position="155"/>
    </location>
</feature>
<protein>
    <submittedName>
        <fullName evidence="2">Uncharacterized protein</fullName>
    </submittedName>
</protein>
<reference evidence="2" key="1">
    <citation type="submission" date="2020-02" db="EMBL/GenBank/DDBJ databases">
        <authorList>
            <person name="Meier V. D."/>
        </authorList>
    </citation>
    <scope>NUCLEOTIDE SEQUENCE</scope>
    <source>
        <strain evidence="2">AVDCRST_MAG54</strain>
    </source>
</reference>
<dbReference type="AlphaFoldDB" id="A0A6J4JUT5"/>
<organism evidence="2">
    <name type="scientific">uncultured Actinomycetospora sp</name>
    <dbReference type="NCBI Taxonomy" id="1135996"/>
    <lineage>
        <taxon>Bacteria</taxon>
        <taxon>Bacillati</taxon>
        <taxon>Actinomycetota</taxon>
        <taxon>Actinomycetes</taxon>
        <taxon>Pseudonocardiales</taxon>
        <taxon>Pseudonocardiaceae</taxon>
        <taxon>Actinomycetospora</taxon>
        <taxon>environmental samples</taxon>
    </lineage>
</organism>
<accession>A0A6J4JUT5</accession>
<feature type="compositionally biased region" description="Basic and acidic residues" evidence="1">
    <location>
        <begin position="130"/>
        <end position="139"/>
    </location>
</feature>
<feature type="non-terminal residue" evidence="2">
    <location>
        <position position="165"/>
    </location>
</feature>
<gene>
    <name evidence="2" type="ORF">AVDCRST_MAG54-4217</name>
</gene>
<feature type="region of interest" description="Disordered" evidence="1">
    <location>
        <begin position="1"/>
        <end position="165"/>
    </location>
</feature>
<dbReference type="EMBL" id="CADCTH010000531">
    <property type="protein sequence ID" value="CAA9288237.1"/>
    <property type="molecule type" value="Genomic_DNA"/>
</dbReference>
<sequence length="165" mass="18212">GPRHHEGAARQAARHRSPAQRHLVRPADGPGAGARVRRGGRAARSGPALGRGRFLDRAAPASALRGQSRPHRPRRRRLPRGEPGRPPRRAAAGRRPRRRPHRRPGARARPGGRRRHRPRRHGVALLLGRPGREGGDVHRLRLRRRRAAGARRRAPAGRPGGARPV</sequence>
<feature type="compositionally biased region" description="Low complexity" evidence="1">
    <location>
        <begin position="42"/>
        <end position="52"/>
    </location>
</feature>
<name>A0A6J4JUT5_9PSEU</name>
<proteinExistence type="predicted"/>